<reference evidence="2" key="1">
    <citation type="submission" date="2023-11" db="EMBL/GenBank/DDBJ databases">
        <title>Genome sequence of Cyanobacterium aponinum BCRC AL20115.</title>
        <authorList>
            <person name="Chang H.-Y."/>
            <person name="Lin K.-M."/>
            <person name="Hsueh H.-T."/>
            <person name="Chu H.-A."/>
            <person name="Kuo C.-H."/>
        </authorList>
    </citation>
    <scope>NUCLEOTIDE SEQUENCE</scope>
    <source>
        <strain evidence="2">AL20115</strain>
    </source>
</reference>
<dbReference type="InterPro" id="IPR029024">
    <property type="entry name" value="TerB-like"/>
</dbReference>
<sequence length="137" mass="15588">MSKENKTKLLIKILVGAAWIDGVIQAEEREYLKKVVTENHLENDPEIKSLLSEIKPINAQECYQWLEDYLGSSPKTEDYQKLLEAISALVYSDGDIDIQEAKLLSRLQDLEPNGDNKSIPKQILQSIKKIYQKAIAT</sequence>
<dbReference type="SUPFAM" id="SSF158682">
    <property type="entry name" value="TerB-like"/>
    <property type="match status" value="1"/>
</dbReference>
<dbReference type="InterPro" id="IPR007791">
    <property type="entry name" value="DjlA_N"/>
</dbReference>
<evidence type="ECO:0000313" key="2">
    <source>
        <dbReference type="EMBL" id="WPF88540.1"/>
    </source>
</evidence>
<evidence type="ECO:0000259" key="1">
    <source>
        <dbReference type="Pfam" id="PF05099"/>
    </source>
</evidence>
<gene>
    <name evidence="2" type="ORF">SAY89_17380</name>
</gene>
<organism evidence="2">
    <name type="scientific">Cyanobacterium aponinum AL20115</name>
    <dbReference type="NCBI Taxonomy" id="3090662"/>
    <lineage>
        <taxon>Bacteria</taxon>
        <taxon>Bacillati</taxon>
        <taxon>Cyanobacteriota</taxon>
        <taxon>Cyanophyceae</taxon>
        <taxon>Oscillatoriophycideae</taxon>
        <taxon>Chroococcales</taxon>
        <taxon>Geminocystaceae</taxon>
        <taxon>Cyanobacterium</taxon>
    </lineage>
</organism>
<accession>A0AAF1C5C5</accession>
<dbReference type="Gene3D" id="1.10.3680.10">
    <property type="entry name" value="TerB-like"/>
    <property type="match status" value="1"/>
</dbReference>
<protein>
    <submittedName>
        <fullName evidence="2">TerB family tellurite resistance protein</fullName>
    </submittedName>
</protein>
<feature type="domain" description="Co-chaperone DjlA N-terminal" evidence="1">
    <location>
        <begin position="11"/>
        <end position="110"/>
    </location>
</feature>
<name>A0AAF1C5C5_9CHRO</name>
<dbReference type="EMBL" id="CP138348">
    <property type="protein sequence ID" value="WPF88540.1"/>
    <property type="molecule type" value="Genomic_DNA"/>
</dbReference>
<dbReference type="CDD" id="cd07177">
    <property type="entry name" value="terB_like"/>
    <property type="match status" value="1"/>
</dbReference>
<proteinExistence type="predicted"/>
<dbReference type="RefSeq" id="WP_099435638.1">
    <property type="nucleotide sequence ID" value="NZ_CP138348.1"/>
</dbReference>
<dbReference type="Pfam" id="PF05099">
    <property type="entry name" value="TerB"/>
    <property type="match status" value="1"/>
</dbReference>
<dbReference type="AlphaFoldDB" id="A0AAF1C5C5"/>